<organism evidence="1 2">
    <name type="scientific">Bradyrhizobium huanghuaihaiense</name>
    <dbReference type="NCBI Taxonomy" id="990078"/>
    <lineage>
        <taxon>Bacteria</taxon>
        <taxon>Pseudomonadati</taxon>
        <taxon>Pseudomonadota</taxon>
        <taxon>Alphaproteobacteria</taxon>
        <taxon>Hyphomicrobiales</taxon>
        <taxon>Nitrobacteraceae</taxon>
        <taxon>Bradyrhizobium</taxon>
    </lineage>
</organism>
<comment type="caution">
    <text evidence="1">The sequence shown here is derived from an EMBL/GenBank/DDBJ whole genome shotgun (WGS) entry which is preliminary data.</text>
</comment>
<dbReference type="Proteomes" id="UP000316291">
    <property type="component" value="Unassembled WGS sequence"/>
</dbReference>
<sequence>MKSTTRRRAPEFTATQLNKVEPCGAGLVRLHFSVERAAAWDTQVTILMPCAAVDGTLGFAVQAARAIASEIDGAAEQVEHRGTVN</sequence>
<dbReference type="RefSeq" id="WP_145831416.1">
    <property type="nucleotide sequence ID" value="NZ_VLLA01000003.1"/>
</dbReference>
<protein>
    <submittedName>
        <fullName evidence="1">Uncharacterized protein</fullName>
    </submittedName>
</protein>
<reference evidence="1 2" key="1">
    <citation type="journal article" date="2015" name="Stand. Genomic Sci.">
        <title>Genomic Encyclopedia of Bacterial and Archaeal Type Strains, Phase III: the genomes of soil and plant-associated and newly described type strains.</title>
        <authorList>
            <person name="Whitman W.B."/>
            <person name="Woyke T."/>
            <person name="Klenk H.P."/>
            <person name="Zhou Y."/>
            <person name="Lilburn T.G."/>
            <person name="Beck B.J."/>
            <person name="De Vos P."/>
            <person name="Vandamme P."/>
            <person name="Eisen J.A."/>
            <person name="Garrity G."/>
            <person name="Hugenholtz P."/>
            <person name="Kyrpides N.C."/>
        </authorList>
    </citation>
    <scope>NUCLEOTIDE SEQUENCE [LARGE SCALE GENOMIC DNA]</scope>
    <source>
        <strain evidence="1 2">CGMCC 1.10948</strain>
    </source>
</reference>
<name>A0A562RXK5_9BRAD</name>
<keyword evidence="2" id="KW-1185">Reference proteome</keyword>
<dbReference type="EMBL" id="VLLA01000003">
    <property type="protein sequence ID" value="TWI73782.1"/>
    <property type="molecule type" value="Genomic_DNA"/>
</dbReference>
<evidence type="ECO:0000313" key="2">
    <source>
        <dbReference type="Proteomes" id="UP000316291"/>
    </source>
</evidence>
<gene>
    <name evidence="1" type="ORF">IQ16_01926</name>
</gene>
<dbReference type="AlphaFoldDB" id="A0A562RXK5"/>
<accession>A0A562RXK5</accession>
<evidence type="ECO:0000313" key="1">
    <source>
        <dbReference type="EMBL" id="TWI73782.1"/>
    </source>
</evidence>
<proteinExistence type="predicted"/>